<keyword evidence="1" id="KW-0436">Ligase</keyword>
<evidence type="ECO:0000313" key="1">
    <source>
        <dbReference type="EMBL" id="MFM9329371.1"/>
    </source>
</evidence>
<organism evidence="1 2">
    <name type="scientific">Paenibacillus mesotrionivorans</name>
    <dbReference type="NCBI Taxonomy" id="3160968"/>
    <lineage>
        <taxon>Bacteria</taxon>
        <taxon>Bacillati</taxon>
        <taxon>Bacillota</taxon>
        <taxon>Bacilli</taxon>
        <taxon>Bacillales</taxon>
        <taxon>Paenibacillaceae</taxon>
        <taxon>Paenibacillus</taxon>
    </lineage>
</organism>
<sequence length="483" mass="53815">MMNPIVTRFAPSPTGYMHIGNLRTALYAYLLAKSKGGTFILRIEDTDRERLVDQAVQVIYDTLNLAGLHHDEGPDIGGSRGPYVQSERKDIYLEHARKLVENGHAYYCFCDKERLSSLQGENGAGGYDRHCRSLSQAEVEAKLAAGLPYVIRQKNPLTGTTSYTDTVFGEISIDNAELQDAVLIKADGYPTYNLANVVDDHLMDITHVVRGSEYVTSTPLYVQLYSMFGWETPIFVHLPLIMGRNEDGSVSKLSKRHGSVSFQDLVEDGYLPEAIINYIALLGWSPGNTNEEFFNLEDLSRVFSVDTINKSPAVFDYDKLLWFNSAYIRKLPVDAFRTLAAPYLEKAITKPEINKDKLLTLIQSRLEKFSQIPEMVAFFEAMPELDVELFVNKKNKVTAELAKELLPTIIDSLESADVWENDALFERLKNLSEAAGIKAGALMWVARVAVSGLMNTPGGATDILEIIGKAEALSRLKASLARL</sequence>
<accession>A0ACC7P099</accession>
<dbReference type="EC" id="6.1.1.17" evidence="1"/>
<keyword evidence="2" id="KW-1185">Reference proteome</keyword>
<name>A0ACC7P099_9BACL</name>
<comment type="caution">
    <text evidence="1">The sequence shown here is derived from an EMBL/GenBank/DDBJ whole genome shotgun (WGS) entry which is preliminary data.</text>
</comment>
<evidence type="ECO:0000313" key="2">
    <source>
        <dbReference type="Proteomes" id="UP001631969"/>
    </source>
</evidence>
<dbReference type="EMBL" id="JBJURJ010000008">
    <property type="protein sequence ID" value="MFM9329371.1"/>
    <property type="molecule type" value="Genomic_DNA"/>
</dbReference>
<protein>
    <submittedName>
        <fullName evidence="1">Glutamate--tRNA ligase</fullName>
        <ecNumber evidence="1">6.1.1.17</ecNumber>
    </submittedName>
</protein>
<proteinExistence type="predicted"/>
<gene>
    <name evidence="1" type="primary">gltX</name>
    <name evidence="1" type="ORF">ACI1P1_13835</name>
</gene>
<dbReference type="Proteomes" id="UP001631969">
    <property type="component" value="Unassembled WGS sequence"/>
</dbReference>
<reference evidence="1" key="1">
    <citation type="submission" date="2024-12" db="EMBL/GenBank/DDBJ databases">
        <authorList>
            <person name="Wu N."/>
        </authorList>
    </citation>
    <scope>NUCLEOTIDE SEQUENCE</scope>
    <source>
        <strain evidence="1">P15</strain>
    </source>
</reference>